<feature type="transmembrane region" description="Helical" evidence="1">
    <location>
        <begin position="85"/>
        <end position="103"/>
    </location>
</feature>
<keyword evidence="1" id="KW-1133">Transmembrane helix</keyword>
<evidence type="ECO:0000313" key="3">
    <source>
        <dbReference type="EMBL" id="CAB4286184.1"/>
    </source>
</evidence>
<protein>
    <submittedName>
        <fullName evidence="3">Uncharacterized protein</fullName>
    </submittedName>
</protein>
<name>A0A6J5VE82_PRUAR</name>
<accession>A0A6J5VE82</accession>
<evidence type="ECO:0000256" key="1">
    <source>
        <dbReference type="SAM" id="Phobius"/>
    </source>
</evidence>
<dbReference type="Proteomes" id="UP000507222">
    <property type="component" value="Unassembled WGS sequence"/>
</dbReference>
<evidence type="ECO:0000313" key="2">
    <source>
        <dbReference type="EMBL" id="CAB4272170.1"/>
    </source>
</evidence>
<proteinExistence type="predicted"/>
<dbReference type="EMBL" id="CAEKDK010000007">
    <property type="protein sequence ID" value="CAB4286184.1"/>
    <property type="molecule type" value="Genomic_DNA"/>
</dbReference>
<keyword evidence="1" id="KW-0812">Transmembrane</keyword>
<evidence type="ECO:0000313" key="4">
    <source>
        <dbReference type="Proteomes" id="UP000507222"/>
    </source>
</evidence>
<organism evidence="3 4">
    <name type="scientific">Prunus armeniaca</name>
    <name type="common">Apricot</name>
    <name type="synonym">Armeniaca vulgaris</name>
    <dbReference type="NCBI Taxonomy" id="36596"/>
    <lineage>
        <taxon>Eukaryota</taxon>
        <taxon>Viridiplantae</taxon>
        <taxon>Streptophyta</taxon>
        <taxon>Embryophyta</taxon>
        <taxon>Tracheophyta</taxon>
        <taxon>Spermatophyta</taxon>
        <taxon>Magnoliopsida</taxon>
        <taxon>eudicotyledons</taxon>
        <taxon>Gunneridae</taxon>
        <taxon>Pentapetalae</taxon>
        <taxon>rosids</taxon>
        <taxon>fabids</taxon>
        <taxon>Rosales</taxon>
        <taxon>Rosaceae</taxon>
        <taxon>Amygdaloideae</taxon>
        <taxon>Amygdaleae</taxon>
        <taxon>Prunus</taxon>
    </lineage>
</organism>
<reference evidence="3 4" key="1">
    <citation type="submission" date="2020-05" db="EMBL/GenBank/DDBJ databases">
        <authorList>
            <person name="Campoy J."/>
            <person name="Schneeberger K."/>
            <person name="Spophaly S."/>
        </authorList>
    </citation>
    <scope>NUCLEOTIDE SEQUENCE [LARGE SCALE GENOMIC DNA]</scope>
    <source>
        <strain evidence="3">PruArmRojPasFocal</strain>
    </source>
</reference>
<dbReference type="EMBL" id="CAEKDK010000003">
    <property type="protein sequence ID" value="CAB4272170.1"/>
    <property type="molecule type" value="Genomic_DNA"/>
</dbReference>
<gene>
    <name evidence="2" type="ORF">CURHAP_LOCUS18720</name>
    <name evidence="3" type="ORF">CURHAP_LOCUS42998</name>
</gene>
<dbReference type="AlphaFoldDB" id="A0A6J5VE82"/>
<keyword evidence="1" id="KW-0472">Membrane</keyword>
<sequence>MYLFGVETLIIDHLGKDRVEFTEPWTITIAPGGLVTITDQFGRAWRTKPSEKPFPYPSRNQSVVLSSPVESRIVKKLCRRINKRLARFFAVLFSTASYLGPMLRLASAV</sequence>